<accession>A0ABY8WQC3</accession>
<feature type="region of interest" description="Disordered" evidence="1">
    <location>
        <begin position="652"/>
        <end position="723"/>
    </location>
</feature>
<feature type="domain" description="VIT" evidence="3">
    <location>
        <begin position="20"/>
        <end position="148"/>
    </location>
</feature>
<keyword evidence="5" id="KW-1185">Reference proteome</keyword>
<dbReference type="InterPro" id="IPR036465">
    <property type="entry name" value="vWFA_dom_sf"/>
</dbReference>
<dbReference type="PANTHER" id="PTHR45737">
    <property type="entry name" value="VON WILLEBRAND FACTOR A DOMAIN-CONTAINING PROTEIN 5A"/>
    <property type="match status" value="1"/>
</dbReference>
<proteinExistence type="predicted"/>
<dbReference type="Proteomes" id="UP001240150">
    <property type="component" value="Chromosome"/>
</dbReference>
<evidence type="ECO:0000313" key="5">
    <source>
        <dbReference type="Proteomes" id="UP001240150"/>
    </source>
</evidence>
<dbReference type="InterPro" id="IPR013694">
    <property type="entry name" value="VIT"/>
</dbReference>
<evidence type="ECO:0000313" key="4">
    <source>
        <dbReference type="EMBL" id="WIM99065.1"/>
    </source>
</evidence>
<dbReference type="EMBL" id="CP126980">
    <property type="protein sequence ID" value="WIM99065.1"/>
    <property type="molecule type" value="Genomic_DNA"/>
</dbReference>
<dbReference type="PANTHER" id="PTHR45737:SF6">
    <property type="entry name" value="VON WILLEBRAND FACTOR A DOMAIN-CONTAINING PROTEIN 5A"/>
    <property type="match status" value="1"/>
</dbReference>
<evidence type="ECO:0000256" key="1">
    <source>
        <dbReference type="SAM" id="MobiDB-lite"/>
    </source>
</evidence>
<evidence type="ECO:0000259" key="2">
    <source>
        <dbReference type="PROSITE" id="PS50234"/>
    </source>
</evidence>
<reference evidence="4 5" key="1">
    <citation type="submission" date="2023-06" db="EMBL/GenBank/DDBJ databases">
        <authorList>
            <person name="Yushchuk O."/>
            <person name="Binda E."/>
            <person name="Ruckert-Reed C."/>
            <person name="Fedorenko V."/>
            <person name="Kalinowski J."/>
            <person name="Marinelli F."/>
        </authorList>
    </citation>
    <scope>NUCLEOTIDE SEQUENCE [LARGE SCALE GENOMIC DNA]</scope>
    <source>
        <strain evidence="4 5">NRRL 3884</strain>
    </source>
</reference>
<dbReference type="Gene3D" id="3.40.50.410">
    <property type="entry name" value="von Willebrand factor, type A domain"/>
    <property type="match status" value="1"/>
</dbReference>
<name>A0ABY8WQC3_9ACTN</name>
<feature type="domain" description="VWFA" evidence="2">
    <location>
        <begin position="297"/>
        <end position="467"/>
    </location>
</feature>
<organism evidence="4 5">
    <name type="scientific">Actinoplanes oblitus</name>
    <dbReference type="NCBI Taxonomy" id="3040509"/>
    <lineage>
        <taxon>Bacteria</taxon>
        <taxon>Bacillati</taxon>
        <taxon>Actinomycetota</taxon>
        <taxon>Actinomycetes</taxon>
        <taxon>Micromonosporales</taxon>
        <taxon>Micromonosporaceae</taxon>
        <taxon>Actinoplanes</taxon>
    </lineage>
</organism>
<dbReference type="SMART" id="SM00609">
    <property type="entry name" value="VIT"/>
    <property type="match status" value="1"/>
</dbReference>
<dbReference type="SUPFAM" id="SSF53300">
    <property type="entry name" value="vWA-like"/>
    <property type="match status" value="1"/>
</dbReference>
<dbReference type="Pfam" id="PF00092">
    <property type="entry name" value="VWA"/>
    <property type="match status" value="1"/>
</dbReference>
<dbReference type="PROSITE" id="PS50234">
    <property type="entry name" value="VWFA"/>
    <property type="match status" value="1"/>
</dbReference>
<dbReference type="PROSITE" id="PS51468">
    <property type="entry name" value="VIT"/>
    <property type="match status" value="1"/>
</dbReference>
<dbReference type="InterPro" id="IPR002035">
    <property type="entry name" value="VWF_A"/>
</dbReference>
<dbReference type="Pfam" id="PF08487">
    <property type="entry name" value="VIT"/>
    <property type="match status" value="1"/>
</dbReference>
<protein>
    <submittedName>
        <fullName evidence="4">VIT domain-containing protein</fullName>
    </submittedName>
</protein>
<sequence>MIIYVNPMGAGELERVRQVPESGFGSMRTERGNLPLDRLDVSAAISGLVARTEVTAEFVNTHDTPLEATYVFPLPDRAAVTGMTMTADDRTVTAELHERGAAREQYESAIAAGRRASIAEEERPDVFTMRAGNILPGERIVVRLRLVGPLPFEDGAATFRFPLVVAPRYIPGAALPGPYAGDGQTPDTDAVPDASRISPPVLLPGFPNPLRLSLSVTVDPAGLELGEVRSSLHAVTEQDGTLRITPGERADRDFVLRLAYAPGGQTAIAVPDEEGDEGTWQLVVLPPEDATPPRPKDVVLLLDRSGSMGGWKMVAARRAAARVIDTLTTADRFAVLTFDHQVERPAGLESGLSEATDRNRYRAVEHLARADARGGTELLSPLATGLGLLADSAGRDRVLVLVTDGQVGNEDQIVHEVTPLIGGTRLHTIGIDRAVNAGFLGRLAALGAGRAELVESEDRLDEAMEHIHRRIGAPLVTGLSVAADGFLPIEGTRTPQRLPGLYPGVPLVLSGRFAGAAAGNLTVTGRTRDDQDFRTTVAVRERAEPAVTTQWARARLRDMEDAYTAGDDTLEPRIVATSLRFGVLCRFTAFVAVDERVVNEGGQVRKVTQPVEMPSGWEPPAAPIAAAGMILSAAQSPFPGGPAGVAPRIMPPSPPAPGAPRFAAARAESTRHTKSVPTSFDDAGAPEFLAGPAPAAASPAGQAGRPPVAGGVRGFGRSRRPAGAGEMSLAEVRDLVAVEVGRLRDAADRPAHERRDLLDDLASRLTVLLTPLTDEQFSPLRALAGLLTGDAPLDEKWSTAVRVLTDFGAAPGKPGPKPFWKR</sequence>
<gene>
    <name evidence="4" type="ORF">ACTOB_002698</name>
</gene>
<dbReference type="RefSeq" id="WP_284920504.1">
    <property type="nucleotide sequence ID" value="NZ_CP126980.1"/>
</dbReference>
<feature type="compositionally biased region" description="Low complexity" evidence="1">
    <location>
        <begin position="683"/>
        <end position="707"/>
    </location>
</feature>
<evidence type="ECO:0000259" key="3">
    <source>
        <dbReference type="PROSITE" id="PS51468"/>
    </source>
</evidence>
<dbReference type="SMART" id="SM00327">
    <property type="entry name" value="VWA"/>
    <property type="match status" value="1"/>
</dbReference>